<dbReference type="GO" id="GO:0006352">
    <property type="term" value="P:DNA-templated transcription initiation"/>
    <property type="evidence" value="ECO:0007669"/>
    <property type="project" value="InterPro"/>
</dbReference>
<gene>
    <name evidence="9" type="ORF">HYN43_003345</name>
</gene>
<dbReference type="InterPro" id="IPR013249">
    <property type="entry name" value="RNA_pol_sigma70_r4_t2"/>
</dbReference>
<dbReference type="SUPFAM" id="SSF46894">
    <property type="entry name" value="C-terminal effector domain of the bipartite response regulators"/>
    <property type="match status" value="1"/>
</dbReference>
<keyword evidence="3" id="KW-0805">Transcription regulation</keyword>
<dbReference type="OrthoDB" id="679904at2"/>
<dbReference type="InterPro" id="IPR014284">
    <property type="entry name" value="RNA_pol_sigma-70_dom"/>
</dbReference>
<keyword evidence="5" id="KW-0804">Transcription</keyword>
<protein>
    <recommendedName>
        <fullName evidence="2">RNA polymerase sigma factor SigS</fullName>
    </recommendedName>
</protein>
<evidence type="ECO:0000313" key="10">
    <source>
        <dbReference type="Proteomes" id="UP000270046"/>
    </source>
</evidence>
<dbReference type="InterPro" id="IPR036388">
    <property type="entry name" value="WH-like_DNA-bd_sf"/>
</dbReference>
<evidence type="ECO:0000259" key="8">
    <source>
        <dbReference type="Pfam" id="PF08281"/>
    </source>
</evidence>
<evidence type="ECO:0000256" key="1">
    <source>
        <dbReference type="ARBA" id="ARBA00007788"/>
    </source>
</evidence>
<evidence type="ECO:0000313" key="9">
    <source>
        <dbReference type="EMBL" id="AYL94392.1"/>
    </source>
</evidence>
<dbReference type="PANTHER" id="PTHR43133:SF46">
    <property type="entry name" value="RNA POLYMERASE SIGMA-70 FACTOR ECF SUBFAMILY"/>
    <property type="match status" value="1"/>
</dbReference>
<organism evidence="9 10">
    <name type="scientific">Mucilaginibacter celer</name>
    <dbReference type="NCBI Taxonomy" id="2305508"/>
    <lineage>
        <taxon>Bacteria</taxon>
        <taxon>Pseudomonadati</taxon>
        <taxon>Bacteroidota</taxon>
        <taxon>Sphingobacteriia</taxon>
        <taxon>Sphingobacteriales</taxon>
        <taxon>Sphingobacteriaceae</taxon>
        <taxon>Mucilaginibacter</taxon>
    </lineage>
</organism>
<dbReference type="Gene3D" id="1.10.10.10">
    <property type="entry name" value="Winged helix-like DNA-binding domain superfamily/Winged helix DNA-binding domain"/>
    <property type="match status" value="1"/>
</dbReference>
<evidence type="ECO:0000256" key="6">
    <source>
        <dbReference type="ARBA" id="ARBA00024701"/>
    </source>
</evidence>
<proteinExistence type="inferred from homology"/>
<dbReference type="PANTHER" id="PTHR43133">
    <property type="entry name" value="RNA POLYMERASE ECF-TYPE SIGMA FACTO"/>
    <property type="match status" value="1"/>
</dbReference>
<dbReference type="NCBIfam" id="TIGR02937">
    <property type="entry name" value="sigma70-ECF"/>
    <property type="match status" value="1"/>
</dbReference>
<feature type="domain" description="RNA polymerase sigma factor 70 region 4 type 2" evidence="8">
    <location>
        <begin position="127"/>
        <end position="172"/>
    </location>
</feature>
<evidence type="ECO:0000256" key="3">
    <source>
        <dbReference type="ARBA" id="ARBA00023015"/>
    </source>
</evidence>
<evidence type="ECO:0000259" key="7">
    <source>
        <dbReference type="Pfam" id="PF04542"/>
    </source>
</evidence>
<accession>A0A494VTX8</accession>
<evidence type="ECO:0000256" key="4">
    <source>
        <dbReference type="ARBA" id="ARBA00023082"/>
    </source>
</evidence>
<dbReference type="InterPro" id="IPR007627">
    <property type="entry name" value="RNA_pol_sigma70_r2"/>
</dbReference>
<dbReference type="RefSeq" id="WP_119408111.1">
    <property type="nucleotide sequence ID" value="NZ_CP032869.1"/>
</dbReference>
<dbReference type="Gene3D" id="1.10.1740.10">
    <property type="match status" value="1"/>
</dbReference>
<keyword evidence="10" id="KW-1185">Reference proteome</keyword>
<evidence type="ECO:0000256" key="5">
    <source>
        <dbReference type="ARBA" id="ARBA00023163"/>
    </source>
</evidence>
<dbReference type="InterPro" id="IPR016032">
    <property type="entry name" value="Sig_transdc_resp-reg_C-effctor"/>
</dbReference>
<sequence>MEKLSDELLLSGIQQHNHDAFNELFNRYWEKLFKAAMSRLYDEDAAQDIVQEVFISLWQRRETITIHTQLEAYLLSAVRFSVMSHFRSEKTNELRLQDALQRINILESAIADHTDYYEMEKTLEYEVSHMTETLQKIYHLRTENYSIKDIATELGLAEQTVKNYISEVLRRLRIAIKEKHPEKYAAYFSIVLAILHK</sequence>
<dbReference type="SUPFAM" id="SSF88946">
    <property type="entry name" value="Sigma2 domain of RNA polymerase sigma factors"/>
    <property type="match status" value="1"/>
</dbReference>
<keyword evidence="4" id="KW-0731">Sigma factor</keyword>
<dbReference type="Pfam" id="PF04542">
    <property type="entry name" value="Sigma70_r2"/>
    <property type="match status" value="1"/>
</dbReference>
<comment type="function">
    <text evidence="6">Sigma factors are initiation factors that promote the attachment of RNA polymerase to specific initiation sites and are then released. Sigma-S contributes to the protection against external stress, thus playing a role in cellular fitness and survival.</text>
</comment>
<dbReference type="InterPro" id="IPR039425">
    <property type="entry name" value="RNA_pol_sigma-70-like"/>
</dbReference>
<dbReference type="InterPro" id="IPR013325">
    <property type="entry name" value="RNA_pol_sigma_r2"/>
</dbReference>
<dbReference type="EMBL" id="CP032869">
    <property type="protein sequence ID" value="AYL94392.1"/>
    <property type="molecule type" value="Genomic_DNA"/>
</dbReference>
<name>A0A494VTX8_9SPHI</name>
<evidence type="ECO:0000256" key="2">
    <source>
        <dbReference type="ARBA" id="ARBA00021245"/>
    </source>
</evidence>
<reference evidence="9 10" key="1">
    <citation type="submission" date="2018-10" db="EMBL/GenBank/DDBJ databases">
        <title>Genome sequencing of Mucilaginibacter sp. HYN0043.</title>
        <authorList>
            <person name="Kim M."/>
            <person name="Yi H."/>
        </authorList>
    </citation>
    <scope>NUCLEOTIDE SEQUENCE [LARGE SCALE GENOMIC DNA]</scope>
    <source>
        <strain evidence="9 10">HYN0043</strain>
    </source>
</reference>
<comment type="similarity">
    <text evidence="1">Belongs to the sigma-70 factor family.</text>
</comment>
<dbReference type="Proteomes" id="UP000270046">
    <property type="component" value="Chromosome"/>
</dbReference>
<dbReference type="GO" id="GO:0016987">
    <property type="term" value="F:sigma factor activity"/>
    <property type="evidence" value="ECO:0007669"/>
    <property type="project" value="UniProtKB-KW"/>
</dbReference>
<dbReference type="KEGG" id="muh:HYN43_003345"/>
<dbReference type="Pfam" id="PF08281">
    <property type="entry name" value="Sigma70_r4_2"/>
    <property type="match status" value="1"/>
</dbReference>
<dbReference type="GO" id="GO:0003677">
    <property type="term" value="F:DNA binding"/>
    <property type="evidence" value="ECO:0007669"/>
    <property type="project" value="InterPro"/>
</dbReference>
<dbReference type="AlphaFoldDB" id="A0A494VTX8"/>
<feature type="domain" description="RNA polymerase sigma-70 region 2" evidence="7">
    <location>
        <begin position="24"/>
        <end position="90"/>
    </location>
</feature>